<dbReference type="EMBL" id="PSZO01000009">
    <property type="protein sequence ID" value="TCG11294.1"/>
    <property type="molecule type" value="Genomic_DNA"/>
</dbReference>
<reference evidence="1 2" key="1">
    <citation type="submission" date="2018-02" db="EMBL/GenBank/DDBJ databases">
        <title>Mycoplasma marinum and Mycoplasma todarodis sp. nov., moderately halophilic and psychrotolerant mycoplasmas isolated from cephalopods.</title>
        <authorList>
            <person name="Viver T."/>
        </authorList>
    </citation>
    <scope>NUCLEOTIDE SEQUENCE [LARGE SCALE GENOMIC DNA]</scope>
    <source>
        <strain evidence="1 2">PE</strain>
    </source>
</reference>
<sequence>MEEMKFKDKKVLECIQSLGLIIKKRTLHKNGDVTLKYGKETRSLAGTQNHEAPSWFKTFEEKIDQRWNDQKNVNENIQSDLVGIKNTPTIKKELEK</sequence>
<keyword evidence="2" id="KW-1185">Reference proteome</keyword>
<comment type="caution">
    <text evidence="1">The sequence shown here is derived from an EMBL/GenBank/DDBJ whole genome shotgun (WGS) entry which is preliminary data.</text>
</comment>
<protein>
    <submittedName>
        <fullName evidence="1">Uncharacterized protein</fullName>
    </submittedName>
</protein>
<evidence type="ECO:0000313" key="2">
    <source>
        <dbReference type="Proteomes" id="UP000294192"/>
    </source>
</evidence>
<organism evidence="1 2">
    <name type="scientific">Mycoplasma marinum</name>
    <dbReference type="NCBI Taxonomy" id="1937190"/>
    <lineage>
        <taxon>Bacteria</taxon>
        <taxon>Bacillati</taxon>
        <taxon>Mycoplasmatota</taxon>
        <taxon>Mollicutes</taxon>
        <taxon>Mycoplasmataceae</taxon>
        <taxon>Mycoplasma</taxon>
    </lineage>
</organism>
<evidence type="ECO:0000313" key="1">
    <source>
        <dbReference type="EMBL" id="TCG11294.1"/>
    </source>
</evidence>
<name>A0A4R0XLE7_9MOLU</name>
<proteinExistence type="predicted"/>
<dbReference type="AlphaFoldDB" id="A0A4R0XLE7"/>
<gene>
    <name evidence="1" type="ORF">C4B24_02505</name>
</gene>
<accession>A0A4R0XLE7</accession>
<dbReference type="Proteomes" id="UP000294192">
    <property type="component" value="Unassembled WGS sequence"/>
</dbReference>